<dbReference type="GO" id="GO:0000215">
    <property type="term" value="F:tRNA 2'-phosphotransferase activity"/>
    <property type="evidence" value="ECO:0007669"/>
    <property type="project" value="UniProtKB-EC"/>
</dbReference>
<dbReference type="InterPro" id="IPR042081">
    <property type="entry name" value="RNA_2'-PTrans_C"/>
</dbReference>
<keyword evidence="5" id="KW-0520">NAD</keyword>
<dbReference type="AlphaFoldDB" id="A0A9P1DBR0"/>
<dbReference type="Pfam" id="PF01885">
    <property type="entry name" value="PTS_2-RNA"/>
    <property type="match status" value="1"/>
</dbReference>
<evidence type="ECO:0000256" key="6">
    <source>
        <dbReference type="ARBA" id="ARBA00047949"/>
    </source>
</evidence>
<evidence type="ECO:0000256" key="3">
    <source>
        <dbReference type="ARBA" id="ARBA00012007"/>
    </source>
</evidence>
<evidence type="ECO:0000256" key="2">
    <source>
        <dbReference type="ARBA" id="ARBA00009836"/>
    </source>
</evidence>
<accession>A0A9P1DBR0</accession>
<comment type="function">
    <text evidence="1">Catalyzes the last step of tRNA splicing, the transfer of the splice junction 2'-phosphate from ligated tRNA to NAD to produce ADP-ribose 1''-2'' cyclic phosphate.</text>
</comment>
<dbReference type="EMBL" id="CAMXCT010003857">
    <property type="protein sequence ID" value="CAI4006572.1"/>
    <property type="molecule type" value="Genomic_DNA"/>
</dbReference>
<organism evidence="8">
    <name type="scientific">Cladocopium goreaui</name>
    <dbReference type="NCBI Taxonomy" id="2562237"/>
    <lineage>
        <taxon>Eukaryota</taxon>
        <taxon>Sar</taxon>
        <taxon>Alveolata</taxon>
        <taxon>Dinophyceae</taxon>
        <taxon>Suessiales</taxon>
        <taxon>Symbiodiniaceae</taxon>
        <taxon>Cladocopium</taxon>
    </lineage>
</organism>
<dbReference type="GO" id="GO:0006388">
    <property type="term" value="P:tRNA splicing, via endonucleolytic cleavage and ligation"/>
    <property type="evidence" value="ECO:0007669"/>
    <property type="project" value="TreeGrafter"/>
</dbReference>
<comment type="similarity">
    <text evidence="2">Belongs to the KptA/TPT1 family.</text>
</comment>
<evidence type="ECO:0000256" key="5">
    <source>
        <dbReference type="ARBA" id="ARBA00023027"/>
    </source>
</evidence>
<comment type="caution">
    <text evidence="8">The sequence shown here is derived from an EMBL/GenBank/DDBJ whole genome shotgun (WGS) entry which is preliminary data.</text>
</comment>
<dbReference type="PANTHER" id="PTHR12684">
    <property type="entry name" value="PUTATIVE PHOSPHOTRANSFERASE"/>
    <property type="match status" value="1"/>
</dbReference>
<dbReference type="EMBL" id="CAMXCT020003857">
    <property type="protein sequence ID" value="CAL1159947.1"/>
    <property type="molecule type" value="Genomic_DNA"/>
</dbReference>
<dbReference type="EMBL" id="CAMXCT030003857">
    <property type="protein sequence ID" value="CAL4793884.1"/>
    <property type="molecule type" value="Genomic_DNA"/>
</dbReference>
<dbReference type="PANTHER" id="PTHR12684:SF2">
    <property type="entry name" value="TRNA 2'-PHOSPHOTRANSFERASE 1"/>
    <property type="match status" value="1"/>
</dbReference>
<sequence>MGKWHDGNAKPDWQKRNEVRQTWKQAQAWPPAPAVPAPAAGSAWPKTGWQPWPWPAPWPNAKAKAKKKEDEDPTVAISKYLSGVLRHNAVELGLEVREDGYVSVAKILELEYFKTKGLTEQNIRDLVEMNEKKRFGLKDLNDELHIRAHQGHSINHVQDTELLEEIPETEELQTLCHGTFSTKWEMIKEEGLRTMGRNHIHLVSKDLSAEENRTSVISGTRGDFDTIVFVATALARAEGITFFRSENDVVLTRGLERAEGGGYLPTWLFEKVMMWDWQENRWNCADT</sequence>
<comment type="catalytic activity">
    <reaction evidence="6">
        <text>2'-phospho-[ligated tRNA] + NAD(+) = mature tRNA + ADP-alpha-D-ribose 1'',2''-cyclic phosphate + nicotinamide</text>
        <dbReference type="Rhea" id="RHEA:23324"/>
        <dbReference type="Rhea" id="RHEA-COMP:11106"/>
        <dbReference type="Rhea" id="RHEA-COMP:11107"/>
        <dbReference type="ChEBI" id="CHEBI:17154"/>
        <dbReference type="ChEBI" id="CHEBI:57540"/>
        <dbReference type="ChEBI" id="CHEBI:76596"/>
        <dbReference type="ChEBI" id="CHEBI:82883"/>
        <dbReference type="ChEBI" id="CHEBI:85027"/>
        <dbReference type="EC" id="2.7.1.160"/>
    </reaction>
</comment>
<evidence type="ECO:0000313" key="10">
    <source>
        <dbReference type="Proteomes" id="UP001152797"/>
    </source>
</evidence>
<evidence type="ECO:0000256" key="1">
    <source>
        <dbReference type="ARBA" id="ARBA00003343"/>
    </source>
</evidence>
<dbReference type="InterPro" id="IPR042080">
    <property type="entry name" value="RNA_2'-PTrans_N"/>
</dbReference>
<proteinExistence type="inferred from homology"/>
<keyword evidence="4" id="KW-0808">Transferase</keyword>
<dbReference type="Proteomes" id="UP001152797">
    <property type="component" value="Unassembled WGS sequence"/>
</dbReference>
<protein>
    <recommendedName>
        <fullName evidence="3">2'-phosphotransferase</fullName>
        <ecNumber evidence="3">2.7.1.160</ecNumber>
    </recommendedName>
</protein>
<dbReference type="EC" id="2.7.1.160" evidence="3"/>
<dbReference type="InterPro" id="IPR002745">
    <property type="entry name" value="Ptrans_KptA/Tpt1"/>
</dbReference>
<reference evidence="8" key="1">
    <citation type="submission" date="2022-10" db="EMBL/GenBank/DDBJ databases">
        <authorList>
            <person name="Chen Y."/>
            <person name="Dougan E. K."/>
            <person name="Chan C."/>
            <person name="Rhodes N."/>
            <person name="Thang M."/>
        </authorList>
    </citation>
    <scope>NUCLEOTIDE SEQUENCE</scope>
</reference>
<gene>
    <name evidence="8" type="ORF">C1SCF055_LOCUS32203</name>
</gene>
<dbReference type="Gene3D" id="3.20.170.30">
    <property type="match status" value="1"/>
</dbReference>
<evidence type="ECO:0000256" key="4">
    <source>
        <dbReference type="ARBA" id="ARBA00022679"/>
    </source>
</evidence>
<dbReference type="SUPFAM" id="SSF56399">
    <property type="entry name" value="ADP-ribosylation"/>
    <property type="match status" value="1"/>
</dbReference>
<feature type="region of interest" description="Disordered" evidence="7">
    <location>
        <begin position="1"/>
        <end position="52"/>
    </location>
</feature>
<name>A0A9P1DBR0_9DINO</name>
<dbReference type="Gene3D" id="1.10.10.970">
    <property type="entry name" value="RNA 2'-phosphotransferase, Tpt1/KptA family, N-terminal domain"/>
    <property type="match status" value="1"/>
</dbReference>
<feature type="compositionally biased region" description="Low complexity" evidence="7">
    <location>
        <begin position="37"/>
        <end position="51"/>
    </location>
</feature>
<evidence type="ECO:0000256" key="7">
    <source>
        <dbReference type="SAM" id="MobiDB-lite"/>
    </source>
</evidence>
<reference evidence="9 10" key="2">
    <citation type="submission" date="2024-05" db="EMBL/GenBank/DDBJ databases">
        <authorList>
            <person name="Chen Y."/>
            <person name="Shah S."/>
            <person name="Dougan E. K."/>
            <person name="Thang M."/>
            <person name="Chan C."/>
        </authorList>
    </citation>
    <scope>NUCLEOTIDE SEQUENCE [LARGE SCALE GENOMIC DNA]</scope>
</reference>
<feature type="compositionally biased region" description="Basic and acidic residues" evidence="7">
    <location>
        <begin position="1"/>
        <end position="21"/>
    </location>
</feature>
<keyword evidence="10" id="KW-1185">Reference proteome</keyword>
<dbReference type="OrthoDB" id="419694at2759"/>
<evidence type="ECO:0000313" key="9">
    <source>
        <dbReference type="EMBL" id="CAL4793884.1"/>
    </source>
</evidence>
<evidence type="ECO:0000313" key="8">
    <source>
        <dbReference type="EMBL" id="CAI4006572.1"/>
    </source>
</evidence>